<evidence type="ECO:0000313" key="1">
    <source>
        <dbReference type="EMBL" id="GLH70122.1"/>
    </source>
</evidence>
<dbReference type="RefSeq" id="WP_285724533.1">
    <property type="nucleotide sequence ID" value="NZ_BSDD01000003.1"/>
</dbReference>
<sequence>MPESLRTRLLRWGFNWWPCYRGTGARVTYIASDWREVRVRLPLSWRTRNYVGTIFGGSLYGAVDPFYMIMLMKSLGPDYVVWDKAATVRFRRPGRSTLTATFRLDEGELAEIRDLLTNLPKVDRTYTVELTDRDGTVHALVEKVLHIARRPAPGPEPAPGDIPGTS</sequence>
<evidence type="ECO:0000313" key="2">
    <source>
        <dbReference type="Proteomes" id="UP001165089"/>
    </source>
</evidence>
<dbReference type="Proteomes" id="UP001165089">
    <property type="component" value="Unassembled WGS sequence"/>
</dbReference>
<dbReference type="InterPro" id="IPR029069">
    <property type="entry name" value="HotDog_dom_sf"/>
</dbReference>
<comment type="caution">
    <text evidence="1">The sequence shown here is derived from an EMBL/GenBank/DDBJ whole genome shotgun (WGS) entry which is preliminary data.</text>
</comment>
<dbReference type="EMBL" id="BSDD01000003">
    <property type="protein sequence ID" value="GLH70122.1"/>
    <property type="molecule type" value="Genomic_DNA"/>
</dbReference>
<reference evidence="1 2" key="1">
    <citation type="journal article" date="2023" name="Antonie Van Leeuwenhoek">
        <title>Mesoterricola silvestris gen. nov., sp. nov., Mesoterricola sediminis sp. nov., Geothrix oryzae sp. nov., Geothrix edaphica sp. nov., Geothrix rubra sp. nov., and Geothrix limicola sp. nov., six novel members of Acidobacteriota isolated from soils.</title>
        <authorList>
            <person name="Itoh H."/>
            <person name="Sugisawa Y."/>
            <person name="Mise K."/>
            <person name="Xu Z."/>
            <person name="Kuniyasu M."/>
            <person name="Ushijima N."/>
            <person name="Kawano K."/>
            <person name="Kobayashi E."/>
            <person name="Shiratori Y."/>
            <person name="Masuda Y."/>
            <person name="Senoo K."/>
        </authorList>
    </citation>
    <scope>NUCLEOTIDE SEQUENCE [LARGE SCALE GENOMIC DNA]</scope>
    <source>
        <strain evidence="1 2">Red803</strain>
    </source>
</reference>
<dbReference type="SUPFAM" id="SSF54637">
    <property type="entry name" value="Thioesterase/thiol ester dehydrase-isomerase"/>
    <property type="match status" value="1"/>
</dbReference>
<dbReference type="Pfam" id="PF14539">
    <property type="entry name" value="DUF4442"/>
    <property type="match status" value="1"/>
</dbReference>
<proteinExistence type="predicted"/>
<dbReference type="InterPro" id="IPR027961">
    <property type="entry name" value="DUF4442"/>
</dbReference>
<keyword evidence="2" id="KW-1185">Reference proteome</keyword>
<dbReference type="Gene3D" id="3.10.129.10">
    <property type="entry name" value="Hotdog Thioesterase"/>
    <property type="match status" value="1"/>
</dbReference>
<protein>
    <recommendedName>
        <fullName evidence="3">DUF4442 domain-containing protein</fullName>
    </recommendedName>
</protein>
<accession>A0ABQ5Q5Z4</accession>
<name>A0ABQ5Q5Z4_9BACT</name>
<gene>
    <name evidence="1" type="ORF">GETHPA_16550</name>
</gene>
<organism evidence="1 2">
    <name type="scientific">Geothrix rubra</name>
    <dbReference type="NCBI Taxonomy" id="2927977"/>
    <lineage>
        <taxon>Bacteria</taxon>
        <taxon>Pseudomonadati</taxon>
        <taxon>Acidobacteriota</taxon>
        <taxon>Holophagae</taxon>
        <taxon>Holophagales</taxon>
        <taxon>Holophagaceae</taxon>
        <taxon>Geothrix</taxon>
    </lineage>
</organism>
<evidence type="ECO:0008006" key="3">
    <source>
        <dbReference type="Google" id="ProtNLM"/>
    </source>
</evidence>